<protein>
    <recommendedName>
        <fullName evidence="5">Flagellar hook-associated protein 2</fullName>
        <shortName evidence="5">HAP2</shortName>
    </recommendedName>
    <alternativeName>
        <fullName evidence="5">Flagellar cap protein</fullName>
    </alternativeName>
</protein>
<keyword evidence="8" id="KW-0966">Cell projection</keyword>
<name>A0ABR8V560_9CELL</name>
<dbReference type="Pfam" id="PF02465">
    <property type="entry name" value="FliD_N"/>
    <property type="match status" value="1"/>
</dbReference>
<feature type="domain" description="Flagellar hook-associated protein 2 C-terminal" evidence="7">
    <location>
        <begin position="232"/>
        <end position="438"/>
    </location>
</feature>
<dbReference type="InterPro" id="IPR010809">
    <property type="entry name" value="FliD_C"/>
</dbReference>
<comment type="function">
    <text evidence="5">Required for morphogenesis and for the elongation of the flagellar filament by facilitating polymerization of the flagellin monomers at the tip of growing filament. Forms a capping structure, which prevents flagellin subunits (transported through the central channel of the flagellum) from leaking out without polymerization at the distal end.</text>
</comment>
<dbReference type="RefSeq" id="WP_191791657.1">
    <property type="nucleotide sequence ID" value="NZ_JACSQE010000013.1"/>
</dbReference>
<gene>
    <name evidence="8" type="primary">fliD</name>
    <name evidence="8" type="ORF">H9640_15355</name>
</gene>
<evidence type="ECO:0000259" key="7">
    <source>
        <dbReference type="Pfam" id="PF07195"/>
    </source>
</evidence>
<comment type="subcellular location">
    <subcellularLocation>
        <location evidence="5">Secreted</location>
    </subcellularLocation>
    <subcellularLocation>
        <location evidence="5">Bacterial flagellum</location>
    </subcellularLocation>
</comment>
<keyword evidence="4 5" id="KW-0975">Bacterial flagellum</keyword>
<dbReference type="Proteomes" id="UP000633601">
    <property type="component" value="Unassembled WGS sequence"/>
</dbReference>
<comment type="similarity">
    <text evidence="1 5">Belongs to the FliD family.</text>
</comment>
<comment type="caution">
    <text evidence="8">The sequence shown here is derived from an EMBL/GenBank/DDBJ whole genome shotgun (WGS) entry which is preliminary data.</text>
</comment>
<feature type="domain" description="Flagellar hook-associated protein 2 N-terminal" evidence="6">
    <location>
        <begin position="11"/>
        <end position="106"/>
    </location>
</feature>
<evidence type="ECO:0000256" key="3">
    <source>
        <dbReference type="ARBA" id="ARBA00023054"/>
    </source>
</evidence>
<comment type="subunit">
    <text evidence="2 5">Homopentamer.</text>
</comment>
<dbReference type="InterPro" id="IPR003481">
    <property type="entry name" value="FliD_N"/>
</dbReference>
<evidence type="ECO:0000259" key="6">
    <source>
        <dbReference type="Pfam" id="PF02465"/>
    </source>
</evidence>
<evidence type="ECO:0000256" key="4">
    <source>
        <dbReference type="ARBA" id="ARBA00023143"/>
    </source>
</evidence>
<dbReference type="PANTHER" id="PTHR30288">
    <property type="entry name" value="FLAGELLAR CAP/ASSEMBLY PROTEIN FLID"/>
    <property type="match status" value="1"/>
</dbReference>
<keyword evidence="3" id="KW-0175">Coiled coil</keyword>
<evidence type="ECO:0000256" key="1">
    <source>
        <dbReference type="ARBA" id="ARBA00009764"/>
    </source>
</evidence>
<dbReference type="Pfam" id="PF07195">
    <property type="entry name" value="FliD_C"/>
    <property type="match status" value="1"/>
</dbReference>
<evidence type="ECO:0000256" key="5">
    <source>
        <dbReference type="RuleBase" id="RU362066"/>
    </source>
</evidence>
<sequence>MGITLSGLTSSGLDVKALVADLMKVESIPQLNLQAKVKLQRTEITALQDLNTRIAALAKSAKDLTSPNALAQFKATSSSDAVAVTAKPAAGAGTIDLVVDSVAAGQKSVTGAMSTAPGTKFTITDAKGAHTEVTAASSSLDDVVTALNGSDTGVRAVKVSAGTDPGTGEKLYRLQLTSTETGAENAFSFHAGTAAEVDGGTATDLLTAPGAATVTAAADSKVRLWAGTPAEQTVTSSTAVFTDLLPGVDVTVAKASANPVTITVNEDTEARTATVKGFVDSVQSILSRMAALTKVTIAADGSTTGATLAGESVVRNARQMLTDAASYPIDGESLSAIGIEITRTGEVVFDPKKLDAALAADPNKVTATFNKVAARVQEAAESLSDKYDGQLTTSIQNRETNAKRMDEQIVRWDTRLEQRYNRLSAQFTSMEVQLAKLDSQQQWLTGQLNALNPSKR</sequence>
<evidence type="ECO:0000313" key="8">
    <source>
        <dbReference type="EMBL" id="MBD7999927.1"/>
    </source>
</evidence>
<accession>A0ABR8V560</accession>
<keyword evidence="8" id="KW-0282">Flagellum</keyword>
<evidence type="ECO:0000313" key="9">
    <source>
        <dbReference type="Proteomes" id="UP000633601"/>
    </source>
</evidence>
<keyword evidence="9" id="KW-1185">Reference proteome</keyword>
<evidence type="ECO:0000256" key="2">
    <source>
        <dbReference type="ARBA" id="ARBA00011255"/>
    </source>
</evidence>
<organism evidence="8 9">
    <name type="scientific">Oerskovia gallyi</name>
    <dbReference type="NCBI Taxonomy" id="2762226"/>
    <lineage>
        <taxon>Bacteria</taxon>
        <taxon>Bacillati</taxon>
        <taxon>Actinomycetota</taxon>
        <taxon>Actinomycetes</taxon>
        <taxon>Micrococcales</taxon>
        <taxon>Cellulomonadaceae</taxon>
        <taxon>Oerskovia</taxon>
    </lineage>
</organism>
<proteinExistence type="inferred from homology"/>
<dbReference type="PANTHER" id="PTHR30288:SF0">
    <property type="entry name" value="FLAGELLAR HOOK-ASSOCIATED PROTEIN 2"/>
    <property type="match status" value="1"/>
</dbReference>
<keyword evidence="8" id="KW-0969">Cilium</keyword>
<dbReference type="InterPro" id="IPR040026">
    <property type="entry name" value="FliD"/>
</dbReference>
<reference evidence="8 9" key="1">
    <citation type="submission" date="2020-08" db="EMBL/GenBank/DDBJ databases">
        <title>A Genomic Blueprint of the Chicken Gut Microbiome.</title>
        <authorList>
            <person name="Gilroy R."/>
            <person name="Ravi A."/>
            <person name="Getino M."/>
            <person name="Pursley I."/>
            <person name="Horton D.L."/>
            <person name="Alikhan N.-F."/>
            <person name="Baker D."/>
            <person name="Gharbi K."/>
            <person name="Hall N."/>
            <person name="Watson M."/>
            <person name="Adriaenssens E.M."/>
            <person name="Foster-Nyarko E."/>
            <person name="Jarju S."/>
            <person name="Secka A."/>
            <person name="Antonio M."/>
            <person name="Oren A."/>
            <person name="Chaudhuri R."/>
            <person name="La Ragione R.M."/>
            <person name="Hildebrand F."/>
            <person name="Pallen M.J."/>
        </authorList>
    </citation>
    <scope>NUCLEOTIDE SEQUENCE [LARGE SCALE GENOMIC DNA]</scope>
    <source>
        <strain evidence="8 9">Sa2CUA8</strain>
    </source>
</reference>
<dbReference type="EMBL" id="JACSQE010000013">
    <property type="protein sequence ID" value="MBD7999927.1"/>
    <property type="molecule type" value="Genomic_DNA"/>
</dbReference>
<keyword evidence="5" id="KW-0964">Secreted</keyword>